<dbReference type="EMBL" id="CM000643">
    <property type="protein sequence ID" value="EED91130.1"/>
    <property type="molecule type" value="Genomic_DNA"/>
</dbReference>
<proteinExistence type="predicted"/>
<dbReference type="Proteomes" id="UP000001449">
    <property type="component" value="Chromosome 6"/>
</dbReference>
<dbReference type="PaxDb" id="35128-Thaps6097"/>
<feature type="region of interest" description="Disordered" evidence="1">
    <location>
        <begin position="1"/>
        <end position="33"/>
    </location>
</feature>
<dbReference type="GeneID" id="7443585"/>
<dbReference type="RefSeq" id="XP_002291023.1">
    <property type="nucleotide sequence ID" value="XM_002290987.1"/>
</dbReference>
<dbReference type="AlphaFoldDB" id="B8C5J5"/>
<evidence type="ECO:0000256" key="1">
    <source>
        <dbReference type="SAM" id="MobiDB-lite"/>
    </source>
</evidence>
<dbReference type="InParanoid" id="B8C5J5"/>
<dbReference type="KEGG" id="tps:THAPSDRAFT_6097"/>
<feature type="compositionally biased region" description="Acidic residues" evidence="1">
    <location>
        <begin position="109"/>
        <end position="123"/>
    </location>
</feature>
<gene>
    <name evidence="2" type="ORF">THAPSDRAFT_6097</name>
</gene>
<reference evidence="2 3" key="1">
    <citation type="journal article" date="2004" name="Science">
        <title>The genome of the diatom Thalassiosira pseudonana: ecology, evolution, and metabolism.</title>
        <authorList>
            <person name="Armbrust E.V."/>
            <person name="Berges J.A."/>
            <person name="Bowler C."/>
            <person name="Green B.R."/>
            <person name="Martinez D."/>
            <person name="Putnam N.H."/>
            <person name="Zhou S."/>
            <person name="Allen A.E."/>
            <person name="Apt K.E."/>
            <person name="Bechner M."/>
            <person name="Brzezinski M.A."/>
            <person name="Chaal B.K."/>
            <person name="Chiovitti A."/>
            <person name="Davis A.K."/>
            <person name="Demarest M.S."/>
            <person name="Detter J.C."/>
            <person name="Glavina T."/>
            <person name="Goodstein D."/>
            <person name="Hadi M.Z."/>
            <person name="Hellsten U."/>
            <person name="Hildebrand M."/>
            <person name="Jenkins B.D."/>
            <person name="Jurka J."/>
            <person name="Kapitonov V.V."/>
            <person name="Kroger N."/>
            <person name="Lau W.W."/>
            <person name="Lane T.W."/>
            <person name="Larimer F.W."/>
            <person name="Lippmeier J.C."/>
            <person name="Lucas S."/>
            <person name="Medina M."/>
            <person name="Montsant A."/>
            <person name="Obornik M."/>
            <person name="Parker M.S."/>
            <person name="Palenik B."/>
            <person name="Pazour G.J."/>
            <person name="Richardson P.M."/>
            <person name="Rynearson T.A."/>
            <person name="Saito M.A."/>
            <person name="Schwartz D.C."/>
            <person name="Thamatrakoln K."/>
            <person name="Valentin K."/>
            <person name="Vardi A."/>
            <person name="Wilkerson F.P."/>
            <person name="Rokhsar D.S."/>
        </authorList>
    </citation>
    <scope>NUCLEOTIDE SEQUENCE [LARGE SCALE GENOMIC DNA]</scope>
    <source>
        <strain evidence="2 3">CCMP1335</strain>
    </source>
</reference>
<protein>
    <submittedName>
        <fullName evidence="2">Uncharacterized protein</fullName>
    </submittedName>
</protein>
<sequence>MTKVATEKVGAVDEKGDGVRRSTTEVSSLLPPVGAGGITVIAKQSANSEIEEPCVQFLTVKTKTDDGGTNTEERNQRIDFFSKYSDDTNRMKVLMGTIKNRRERLNEDGPQEEGEEDVNDEEAHDFNQDQERKTRLSFELHPKAFV</sequence>
<dbReference type="HOGENOM" id="CLU_1781213_0_0_1"/>
<accession>B8C5J5</accession>
<evidence type="ECO:0000313" key="2">
    <source>
        <dbReference type="EMBL" id="EED91130.1"/>
    </source>
</evidence>
<feature type="compositionally biased region" description="Basic and acidic residues" evidence="1">
    <location>
        <begin position="124"/>
        <end position="146"/>
    </location>
</feature>
<keyword evidence="3" id="KW-1185">Reference proteome</keyword>
<feature type="compositionally biased region" description="Basic and acidic residues" evidence="1">
    <location>
        <begin position="10"/>
        <end position="23"/>
    </location>
</feature>
<name>B8C5J5_THAPS</name>
<evidence type="ECO:0000313" key="3">
    <source>
        <dbReference type="Proteomes" id="UP000001449"/>
    </source>
</evidence>
<reference evidence="2 3" key="2">
    <citation type="journal article" date="2008" name="Nature">
        <title>The Phaeodactylum genome reveals the evolutionary history of diatom genomes.</title>
        <authorList>
            <person name="Bowler C."/>
            <person name="Allen A.E."/>
            <person name="Badger J.H."/>
            <person name="Grimwood J."/>
            <person name="Jabbari K."/>
            <person name="Kuo A."/>
            <person name="Maheswari U."/>
            <person name="Martens C."/>
            <person name="Maumus F."/>
            <person name="Otillar R.P."/>
            <person name="Rayko E."/>
            <person name="Salamov A."/>
            <person name="Vandepoele K."/>
            <person name="Beszteri B."/>
            <person name="Gruber A."/>
            <person name="Heijde M."/>
            <person name="Katinka M."/>
            <person name="Mock T."/>
            <person name="Valentin K."/>
            <person name="Verret F."/>
            <person name="Berges J.A."/>
            <person name="Brownlee C."/>
            <person name="Cadoret J.P."/>
            <person name="Chiovitti A."/>
            <person name="Choi C.J."/>
            <person name="Coesel S."/>
            <person name="De Martino A."/>
            <person name="Detter J.C."/>
            <person name="Durkin C."/>
            <person name="Falciatore A."/>
            <person name="Fournet J."/>
            <person name="Haruta M."/>
            <person name="Huysman M.J."/>
            <person name="Jenkins B.D."/>
            <person name="Jiroutova K."/>
            <person name="Jorgensen R.E."/>
            <person name="Joubert Y."/>
            <person name="Kaplan A."/>
            <person name="Kroger N."/>
            <person name="Kroth P.G."/>
            <person name="La Roche J."/>
            <person name="Lindquist E."/>
            <person name="Lommer M."/>
            <person name="Martin-Jezequel V."/>
            <person name="Lopez P.J."/>
            <person name="Lucas S."/>
            <person name="Mangogna M."/>
            <person name="McGinnis K."/>
            <person name="Medlin L.K."/>
            <person name="Montsant A."/>
            <person name="Oudot-Le Secq M.P."/>
            <person name="Napoli C."/>
            <person name="Obornik M."/>
            <person name="Parker M.S."/>
            <person name="Petit J.L."/>
            <person name="Porcel B.M."/>
            <person name="Poulsen N."/>
            <person name="Robison M."/>
            <person name="Rychlewski L."/>
            <person name="Rynearson T.A."/>
            <person name="Schmutz J."/>
            <person name="Shapiro H."/>
            <person name="Siaut M."/>
            <person name="Stanley M."/>
            <person name="Sussman M.R."/>
            <person name="Taylor A.R."/>
            <person name="Vardi A."/>
            <person name="von Dassow P."/>
            <person name="Vyverman W."/>
            <person name="Willis A."/>
            <person name="Wyrwicz L.S."/>
            <person name="Rokhsar D.S."/>
            <person name="Weissenbach J."/>
            <person name="Armbrust E.V."/>
            <person name="Green B.R."/>
            <person name="Van de Peer Y."/>
            <person name="Grigoriev I.V."/>
        </authorList>
    </citation>
    <scope>NUCLEOTIDE SEQUENCE [LARGE SCALE GENOMIC DNA]</scope>
    <source>
        <strain evidence="2 3">CCMP1335</strain>
    </source>
</reference>
<feature type="region of interest" description="Disordered" evidence="1">
    <location>
        <begin position="100"/>
        <end position="146"/>
    </location>
</feature>
<organism evidence="2 3">
    <name type="scientific">Thalassiosira pseudonana</name>
    <name type="common">Marine diatom</name>
    <name type="synonym">Cyclotella nana</name>
    <dbReference type="NCBI Taxonomy" id="35128"/>
    <lineage>
        <taxon>Eukaryota</taxon>
        <taxon>Sar</taxon>
        <taxon>Stramenopiles</taxon>
        <taxon>Ochrophyta</taxon>
        <taxon>Bacillariophyta</taxon>
        <taxon>Coscinodiscophyceae</taxon>
        <taxon>Thalassiosirophycidae</taxon>
        <taxon>Thalassiosirales</taxon>
        <taxon>Thalassiosiraceae</taxon>
        <taxon>Thalassiosira</taxon>
    </lineage>
</organism>